<dbReference type="InterPro" id="IPR027417">
    <property type="entry name" value="P-loop_NTPase"/>
</dbReference>
<dbReference type="OrthoDB" id="9795626at2"/>
<evidence type="ECO:0000259" key="5">
    <source>
        <dbReference type="Pfam" id="PF13476"/>
    </source>
</evidence>
<evidence type="ECO:0000256" key="2">
    <source>
        <dbReference type="ARBA" id="ARBA00011322"/>
    </source>
</evidence>
<dbReference type="SUPFAM" id="SSF52540">
    <property type="entry name" value="P-loop containing nucleoside triphosphate hydrolases"/>
    <property type="match status" value="2"/>
</dbReference>
<feature type="coiled-coil region" evidence="4">
    <location>
        <begin position="207"/>
        <end position="278"/>
    </location>
</feature>
<dbReference type="InterPro" id="IPR038729">
    <property type="entry name" value="Rad50/SbcC_AAA"/>
</dbReference>
<keyword evidence="7" id="KW-1185">Reference proteome</keyword>
<dbReference type="Proteomes" id="UP000248706">
    <property type="component" value="Unassembled WGS sequence"/>
</dbReference>
<protein>
    <recommendedName>
        <fullName evidence="3">Nuclease SbcCD subunit C</fullName>
    </recommendedName>
</protein>
<evidence type="ECO:0000256" key="4">
    <source>
        <dbReference type="SAM" id="Coils"/>
    </source>
</evidence>
<dbReference type="EMBL" id="MCIF01000002">
    <property type="protein sequence ID" value="RAQ93969.1"/>
    <property type="molecule type" value="Genomic_DNA"/>
</dbReference>
<comment type="similarity">
    <text evidence="1">Belongs to the SMC family. SbcC subfamily.</text>
</comment>
<reference evidence="6 7" key="1">
    <citation type="submission" date="2016-08" db="EMBL/GenBank/DDBJ databases">
        <title>Analysis of Carbohydrate Active Enzymes in Thermogemmatispora T81 Reveals Carbohydrate Degradation Ability.</title>
        <authorList>
            <person name="Tomazini A."/>
            <person name="Lal S."/>
            <person name="Stott M."/>
            <person name="Henrissat B."/>
            <person name="Polikarpov I."/>
            <person name="Sparling R."/>
            <person name="Levin D.B."/>
        </authorList>
    </citation>
    <scope>NUCLEOTIDE SEQUENCE [LARGE SCALE GENOMIC DNA]</scope>
    <source>
        <strain evidence="6 7">T81</strain>
    </source>
</reference>
<dbReference type="RefSeq" id="WP_112425476.1">
    <property type="nucleotide sequence ID" value="NZ_MCIF01000002.1"/>
</dbReference>
<evidence type="ECO:0000313" key="7">
    <source>
        <dbReference type="Proteomes" id="UP000248706"/>
    </source>
</evidence>
<gene>
    <name evidence="6" type="ORF">A4R35_00395</name>
</gene>
<comment type="caution">
    <text evidence="6">The sequence shown here is derived from an EMBL/GenBank/DDBJ whole genome shotgun (WGS) entry which is preliminary data.</text>
</comment>
<organism evidence="6 7">
    <name type="scientific">Thermogemmatispora tikiterensis</name>
    <dbReference type="NCBI Taxonomy" id="1825093"/>
    <lineage>
        <taxon>Bacteria</taxon>
        <taxon>Bacillati</taxon>
        <taxon>Chloroflexota</taxon>
        <taxon>Ktedonobacteria</taxon>
        <taxon>Thermogemmatisporales</taxon>
        <taxon>Thermogemmatisporaceae</taxon>
        <taxon>Thermogemmatispora</taxon>
    </lineage>
</organism>
<dbReference type="PANTHER" id="PTHR32114">
    <property type="entry name" value="ABC TRANSPORTER ABCH.3"/>
    <property type="match status" value="1"/>
</dbReference>
<evidence type="ECO:0000313" key="6">
    <source>
        <dbReference type="EMBL" id="RAQ93969.1"/>
    </source>
</evidence>
<feature type="domain" description="Rad50/SbcC-type AAA" evidence="5">
    <location>
        <begin position="5"/>
        <end position="249"/>
    </location>
</feature>
<sequence length="912" mass="105846">MRPHRLRLKGFMSYRDDTVISFDGSTIWAICGPNGTGKSTIFDAICFALYGESRLGKQHQQELIYHQVNELLVEFDFAVGSQEYRVRRTVQRRGQKTQQAYRLAGGGSWQPIPGTDKKDNLATWTQQLLGLDCQSFTFSVLLRQGKTDALLTADAPQRHALLSQIIDLTPYERLHKRACDYQRQYEGEIGALKSQLQGLPAIQEETLRQLEEQLLASERLCNELNRRQLELARLQALAQQWERLLQEQERLQEALASYEHLLRQAHQIEQDAIRLEELERVLPPLQSIQKLLHMQKNLEKKKYQLEMKRSLYEEYDCSIDTLMKLDQARVALQAFARERVRWRQAARRLAELEREREQDATALARLQEQEGLLRAQCEAADTRLLAASEERARCQTLLAESQKRLRRFNEVDGTQVCRYCGQPLTPEHLERERARLNAELLQVRQEYEQAALKEKEAKNVYNHQCNQMHQIESDIQSIRDRAFRHEQERQQLCSEQAVAADHALTISAQLAPSYLERIVGAPNLPFDPRRHLSAGSYPTPEDLNALQRCCQSEQERLQQLQQELGRRTDSLTHLETLRRTIQAESVQLRDQLVATGRDLTHCQQRICDEQAMLPADWRSRALDLAPEHVADWEDERQGLQGARERLQELARARYQHEQDRQRLQDIKRQFEQIPPAARRAAAEVVQEQEQIHLCYEEQVRQQQAQGQQLALQREQFQRRQQLERELQKAETRHRRYKRLAVLLGREHLQHYLIQQAERGIIYHANDILMHISNGSLQLLLPQNEGPAEMAGRDASESKALELRVINSAVDAQRPQSVKLLGGGQQFRIAVSLALAIGRYAGSLHQRVESVMIDEGFGSLDEQGRAEIIQALRDFEGLLKRIIVISHQREFFDEFEHKYYVDLQDGSSRVSVR</sequence>
<comment type="subunit">
    <text evidence="2">Heterodimer of SbcC and SbcD.</text>
</comment>
<name>A0A328VB36_9CHLR</name>
<evidence type="ECO:0000256" key="3">
    <source>
        <dbReference type="ARBA" id="ARBA00013368"/>
    </source>
</evidence>
<dbReference type="SUPFAM" id="SSF75712">
    <property type="entry name" value="Rad50 coiled-coil Zn hook"/>
    <property type="match status" value="1"/>
</dbReference>
<feature type="coiled-coil region" evidence="4">
    <location>
        <begin position="629"/>
        <end position="739"/>
    </location>
</feature>
<dbReference type="Pfam" id="PF13476">
    <property type="entry name" value="AAA_23"/>
    <property type="match status" value="1"/>
</dbReference>
<accession>A0A328VB36</accession>
<dbReference type="PANTHER" id="PTHR32114:SF2">
    <property type="entry name" value="ABC TRANSPORTER ABCH.3"/>
    <property type="match status" value="1"/>
</dbReference>
<dbReference type="Gene3D" id="3.40.50.300">
    <property type="entry name" value="P-loop containing nucleotide triphosphate hydrolases"/>
    <property type="match status" value="2"/>
</dbReference>
<dbReference type="AlphaFoldDB" id="A0A328VB36"/>
<dbReference type="Pfam" id="PF13558">
    <property type="entry name" value="SbcC_Walker_B"/>
    <property type="match status" value="1"/>
</dbReference>
<keyword evidence="4" id="KW-0175">Coiled coil</keyword>
<proteinExistence type="inferred from homology"/>
<evidence type="ECO:0000256" key="1">
    <source>
        <dbReference type="ARBA" id="ARBA00006930"/>
    </source>
</evidence>